<accession>A0A7J7NIX4</accession>
<name>A0A7J7NIX4_9MAGN</name>
<dbReference type="PANTHER" id="PTHR47723:SF23">
    <property type="entry name" value="REVERSE TRANSCRIPTASE-LIKE PROTEIN"/>
    <property type="match status" value="1"/>
</dbReference>
<feature type="domain" description="RNase H type-1" evidence="2">
    <location>
        <begin position="50"/>
        <end position="176"/>
    </location>
</feature>
<dbReference type="PANTHER" id="PTHR47723">
    <property type="entry name" value="OS05G0353850 PROTEIN"/>
    <property type="match status" value="1"/>
</dbReference>
<keyword evidence="4" id="KW-1185">Reference proteome</keyword>
<dbReference type="CDD" id="cd06222">
    <property type="entry name" value="RNase_H_like"/>
    <property type="match status" value="1"/>
</dbReference>
<dbReference type="GO" id="GO:0003676">
    <property type="term" value="F:nucleic acid binding"/>
    <property type="evidence" value="ECO:0007669"/>
    <property type="project" value="InterPro"/>
</dbReference>
<proteinExistence type="predicted"/>
<dbReference type="Gene3D" id="3.30.420.10">
    <property type="entry name" value="Ribonuclease H-like superfamily/Ribonuclease H"/>
    <property type="match status" value="1"/>
</dbReference>
<gene>
    <name evidence="3" type="ORF">GIB67_020151</name>
</gene>
<evidence type="ECO:0000259" key="2">
    <source>
        <dbReference type="PROSITE" id="PS50879"/>
    </source>
</evidence>
<dbReference type="InterPro" id="IPR036397">
    <property type="entry name" value="RNaseH_sf"/>
</dbReference>
<dbReference type="Proteomes" id="UP000541444">
    <property type="component" value="Unassembled WGS sequence"/>
</dbReference>
<evidence type="ECO:0000313" key="4">
    <source>
        <dbReference type="Proteomes" id="UP000541444"/>
    </source>
</evidence>
<reference evidence="3 4" key="1">
    <citation type="journal article" date="2020" name="IScience">
        <title>Genome Sequencing of the Endangered Kingdonia uniflora (Circaeasteraceae, Ranunculales) Reveals Potential Mechanisms of Evolutionary Specialization.</title>
        <authorList>
            <person name="Sun Y."/>
            <person name="Deng T."/>
            <person name="Zhang A."/>
            <person name="Moore M.J."/>
            <person name="Landis J.B."/>
            <person name="Lin N."/>
            <person name="Zhang H."/>
            <person name="Zhang X."/>
            <person name="Huang J."/>
            <person name="Zhang X."/>
            <person name="Sun H."/>
            <person name="Wang H."/>
        </authorList>
    </citation>
    <scope>NUCLEOTIDE SEQUENCE [LARGE SCALE GENOMIC DNA]</scope>
    <source>
        <strain evidence="3">TB1705</strain>
        <tissue evidence="3">Leaf</tissue>
    </source>
</reference>
<organism evidence="3 4">
    <name type="scientific">Kingdonia uniflora</name>
    <dbReference type="NCBI Taxonomy" id="39325"/>
    <lineage>
        <taxon>Eukaryota</taxon>
        <taxon>Viridiplantae</taxon>
        <taxon>Streptophyta</taxon>
        <taxon>Embryophyta</taxon>
        <taxon>Tracheophyta</taxon>
        <taxon>Spermatophyta</taxon>
        <taxon>Magnoliopsida</taxon>
        <taxon>Ranunculales</taxon>
        <taxon>Circaeasteraceae</taxon>
        <taxon>Kingdonia</taxon>
    </lineage>
</organism>
<dbReference type="InterPro" id="IPR044730">
    <property type="entry name" value="RNase_H-like_dom_plant"/>
</dbReference>
<dbReference type="InterPro" id="IPR012337">
    <property type="entry name" value="RNaseH-like_sf"/>
</dbReference>
<dbReference type="InterPro" id="IPR002156">
    <property type="entry name" value="RNaseH_domain"/>
</dbReference>
<feature type="coiled-coil region" evidence="1">
    <location>
        <begin position="336"/>
        <end position="374"/>
    </location>
</feature>
<dbReference type="SUPFAM" id="SSF53098">
    <property type="entry name" value="Ribonuclease H-like"/>
    <property type="match status" value="1"/>
</dbReference>
<dbReference type="InterPro" id="IPR053151">
    <property type="entry name" value="RNase_H-like"/>
</dbReference>
<comment type="caution">
    <text evidence="3">The sequence shown here is derived from an EMBL/GenBank/DDBJ whole genome shotgun (WGS) entry which is preliminary data.</text>
</comment>
<dbReference type="EMBL" id="JACGCM010000769">
    <property type="protein sequence ID" value="KAF6166922.1"/>
    <property type="molecule type" value="Genomic_DNA"/>
</dbReference>
<dbReference type="Pfam" id="PF13456">
    <property type="entry name" value="RVT_3"/>
    <property type="match status" value="1"/>
</dbReference>
<dbReference type="PROSITE" id="PS50879">
    <property type="entry name" value="RNASE_H_1"/>
    <property type="match status" value="1"/>
</dbReference>
<evidence type="ECO:0000256" key="1">
    <source>
        <dbReference type="SAM" id="Coils"/>
    </source>
</evidence>
<protein>
    <recommendedName>
        <fullName evidence="2">RNase H type-1 domain-containing protein</fullName>
    </recommendedName>
</protein>
<evidence type="ECO:0000313" key="3">
    <source>
        <dbReference type="EMBL" id="KAF6166922.1"/>
    </source>
</evidence>
<dbReference type="AlphaFoldDB" id="A0A7J7NIX4"/>
<keyword evidence="1" id="KW-0175">Coiled coil</keyword>
<dbReference type="GO" id="GO:0004523">
    <property type="term" value="F:RNA-DNA hybrid ribonuclease activity"/>
    <property type="evidence" value="ECO:0007669"/>
    <property type="project" value="InterPro"/>
</dbReference>
<sequence length="509" mass="57081">MTEQELPLEGILVYLKQIKKGLKLPLRADQKKFLNFYDVAPGQFNPNNPQIGEIKINTDGAAKGNPGKGGIGCIFCDSNGNVLGTLLKGFGLVTNYMAECEAIIHGVEYAASFGWLIAWIELYSTTAVEAFKSDNIPWILEAAWENARRNMRHIRFLANWREDNFSADALSKRGALLHEGMCETEMGKPAFLKKIDAKVARSGTSSTPKSTTLVQQKASIGKKSFPNKLKTKVVRNLGDFDDEAQHTIESYAAGTITLEEEFADYLVGVESLSIFFIEGHRTMNNVRNFHALFRLTKLLPQSRTHIMTIMQIKKLLVDGKPRLLGTEVLASQLLVYKNIEKELIKENDELVQEKESLEAKLEKLKLRVVKSKETVVRKEMKAWEMEKKKEADKIRGNLAKEREEALAMQKFNFEDNVQEKILSTRRSMEVENAKIIAEAKAKVDRINLNFLKPGAIFVDSDAEEEEVLDDQEVAPTLAGGAEQVRGELLDELTPGLPVKVTTPIISPEN</sequence>